<accession>A0A9X7FEK5</accession>
<dbReference type="InterPro" id="IPR001650">
    <property type="entry name" value="Helicase_C-like"/>
</dbReference>
<feature type="compositionally biased region" description="Basic and acidic residues" evidence="5">
    <location>
        <begin position="1"/>
        <end position="12"/>
    </location>
</feature>
<evidence type="ECO:0000313" key="8">
    <source>
        <dbReference type="EMBL" id="PMC54746.1"/>
    </source>
</evidence>
<reference evidence="8 9" key="1">
    <citation type="submission" date="2017-09" db="EMBL/GenBank/DDBJ databases">
        <title>Bacterial strain isolated from the female urinary microbiota.</title>
        <authorList>
            <person name="Thomas-White K."/>
            <person name="Kumar N."/>
            <person name="Forster S."/>
            <person name="Putonti C."/>
            <person name="Lawley T."/>
            <person name="Wolfe A.J."/>
        </authorList>
    </citation>
    <scope>NUCLEOTIDE SEQUENCE [LARGE SCALE GENOMIC DNA]</scope>
    <source>
        <strain evidence="8 9">UMB0411</strain>
    </source>
</reference>
<dbReference type="SMART" id="SM00490">
    <property type="entry name" value="HELICc"/>
    <property type="match status" value="1"/>
</dbReference>
<dbReference type="InterPro" id="IPR050699">
    <property type="entry name" value="RNA-DNA_Helicase"/>
</dbReference>
<dbReference type="CDD" id="cd18795">
    <property type="entry name" value="SF2_C_Ski2"/>
    <property type="match status" value="1"/>
</dbReference>
<dbReference type="PROSITE" id="PS51194">
    <property type="entry name" value="HELICASE_CTER"/>
    <property type="match status" value="1"/>
</dbReference>
<feature type="region of interest" description="Disordered" evidence="5">
    <location>
        <begin position="1"/>
        <end position="24"/>
    </location>
</feature>
<protein>
    <submittedName>
        <fullName evidence="8">DEAD/DEAH box helicase</fullName>
    </submittedName>
</protein>
<dbReference type="InterPro" id="IPR014001">
    <property type="entry name" value="Helicase_ATP-bd"/>
</dbReference>
<evidence type="ECO:0000256" key="4">
    <source>
        <dbReference type="ARBA" id="ARBA00022840"/>
    </source>
</evidence>
<dbReference type="Gene3D" id="1.10.3380.30">
    <property type="match status" value="1"/>
</dbReference>
<dbReference type="SMART" id="SM01142">
    <property type="entry name" value="DSHCT"/>
    <property type="match status" value="1"/>
</dbReference>
<dbReference type="FunFam" id="3.40.50.300:FF:000190">
    <property type="entry name" value="ATP-dependent RNA helicase"/>
    <property type="match status" value="1"/>
</dbReference>
<dbReference type="PANTHER" id="PTHR12131">
    <property type="entry name" value="ATP-DEPENDENT RNA AND DNA HELICASE"/>
    <property type="match status" value="1"/>
</dbReference>
<dbReference type="PANTHER" id="PTHR12131:SF1">
    <property type="entry name" value="ATP-DEPENDENT RNA HELICASE SUPV3L1, MITOCHONDRIAL-RELATED"/>
    <property type="match status" value="1"/>
</dbReference>
<dbReference type="Proteomes" id="UP000235293">
    <property type="component" value="Unassembled WGS sequence"/>
</dbReference>
<evidence type="ECO:0000259" key="7">
    <source>
        <dbReference type="PROSITE" id="PS51194"/>
    </source>
</evidence>
<dbReference type="PROSITE" id="PS51192">
    <property type="entry name" value="HELICASE_ATP_BIND_1"/>
    <property type="match status" value="1"/>
</dbReference>
<evidence type="ECO:0000256" key="2">
    <source>
        <dbReference type="ARBA" id="ARBA00022801"/>
    </source>
</evidence>
<feature type="domain" description="Helicase ATP-binding" evidence="6">
    <location>
        <begin position="66"/>
        <end position="224"/>
    </location>
</feature>
<dbReference type="SUPFAM" id="SSF52540">
    <property type="entry name" value="P-loop containing nucleoside triphosphate hydrolases"/>
    <property type="match status" value="1"/>
</dbReference>
<evidence type="ECO:0000256" key="5">
    <source>
        <dbReference type="SAM" id="MobiDB-lite"/>
    </source>
</evidence>
<keyword evidence="3 8" id="KW-0347">Helicase</keyword>
<dbReference type="GO" id="GO:0055087">
    <property type="term" value="C:Ski complex"/>
    <property type="evidence" value="ECO:0007669"/>
    <property type="project" value="TreeGrafter"/>
</dbReference>
<dbReference type="GO" id="GO:0070478">
    <property type="term" value="P:nuclear-transcribed mRNA catabolic process, 3'-5' exonucleolytic nonsense-mediated decay"/>
    <property type="evidence" value="ECO:0007669"/>
    <property type="project" value="TreeGrafter"/>
</dbReference>
<dbReference type="GO" id="GO:0003676">
    <property type="term" value="F:nucleic acid binding"/>
    <property type="evidence" value="ECO:0007669"/>
    <property type="project" value="InterPro"/>
</dbReference>
<keyword evidence="2" id="KW-0378">Hydrolase</keyword>
<dbReference type="GO" id="GO:0005524">
    <property type="term" value="F:ATP binding"/>
    <property type="evidence" value="ECO:0007669"/>
    <property type="project" value="UniProtKB-KW"/>
</dbReference>
<evidence type="ECO:0000313" key="9">
    <source>
        <dbReference type="Proteomes" id="UP000235293"/>
    </source>
</evidence>
<dbReference type="SMART" id="SM00487">
    <property type="entry name" value="DEXDc"/>
    <property type="match status" value="1"/>
</dbReference>
<keyword evidence="4" id="KW-0067">ATP-binding</keyword>
<gene>
    <name evidence="8" type="ORF">CJ213_00935</name>
</gene>
<dbReference type="RefSeq" id="WP_102155144.1">
    <property type="nucleotide sequence ID" value="NZ_PNGY01000001.1"/>
</dbReference>
<sequence>MSHLSQKKDCKNKSGNPTDCNENDVVLSPSQRFAAFKNTMKHEHSMASKFERSLSFELDDFQLEAIDALENDNNVLVAAPTGAGKTVVADFAVFLAQNRNVKAFYTTPIKALSNQKYHDFCEQYGSDRVGLLTGDTSVNPEADIVVMTTEVLRNMLYEHSITLQSLGFVVLDEIHYLADKFRGAVWEEVIIHLPKSVKIIGLSATVSNVEDFSAWLESVRGETHLVVDEHRPVPLERHVVIQEDSATEPELLDLYDHDNNGNVTKRVNPALTRKLNEFEYRARRRKESYSDSKYRYRKGKKHRVNGGVAQLDKCAKRHTPHRWAVIDELDYLGMLPGIYFIFSRSGCDQAVQQCLNARLILTSDEEMYEIRKIVDSMVANQLSKEDLHALSFERFRFALEQGFAAHHAGMIALFRHIVETLFERGLIKVVFATETLALGLNMPARSVVVEKLVKFDGTGHVPLTPGEFTQLTGRAGRRGIDDIGYAILVDHADFAPQQAAALSSKRVYPLHSSFVPTFNMAVNLLNSSDADTARTTLDRSFAQWEANASAERLHNRMNELETALKGYEEAFHCEHGDFAEFLQLRMKLKEAQHDQRRKLKHTLFRTDAERTAAFKALDDVIANLREAERTHPCAGCADIQQHLRWGYHWIREHKELDQVRERYESRTGSVARTFDHICDVLYSLDYLQSEDSSQNQILHLTERGQLLRRLYNELDIVFAEAICEGIFNDLSPLELLSCLSALVYESRGPAGGEPRRYPGGKDGAIFNTVLRMKELFMRTSALCADAHLPALRPLEFGAVDIMYDWANGADLAEILRNTDSTGGDFVRQTKRLIDLLTQLFATGEYLQAIDGVDKNLASCAYEAAKLLNRGVVAYSDV</sequence>
<name>A0A9X7FEK5_9BIFI</name>
<dbReference type="AlphaFoldDB" id="A0A9X7FEK5"/>
<dbReference type="GO" id="GO:0016787">
    <property type="term" value="F:hydrolase activity"/>
    <property type="evidence" value="ECO:0007669"/>
    <property type="project" value="UniProtKB-KW"/>
</dbReference>
<feature type="domain" description="Helicase C-terminal" evidence="7">
    <location>
        <begin position="346"/>
        <end position="521"/>
    </location>
</feature>
<evidence type="ECO:0000259" key="6">
    <source>
        <dbReference type="PROSITE" id="PS51192"/>
    </source>
</evidence>
<dbReference type="InterPro" id="IPR012961">
    <property type="entry name" value="Ski2/MTR4_C"/>
</dbReference>
<comment type="caution">
    <text evidence="8">The sequence shown here is derived from an EMBL/GenBank/DDBJ whole genome shotgun (WGS) entry which is preliminary data.</text>
</comment>
<organism evidence="8 9">
    <name type="scientific">Gardnerella swidsinskii</name>
    <dbReference type="NCBI Taxonomy" id="2792979"/>
    <lineage>
        <taxon>Bacteria</taxon>
        <taxon>Bacillati</taxon>
        <taxon>Actinomycetota</taxon>
        <taxon>Actinomycetes</taxon>
        <taxon>Bifidobacteriales</taxon>
        <taxon>Bifidobacteriaceae</taxon>
        <taxon>Gardnerella</taxon>
    </lineage>
</organism>
<dbReference type="EMBL" id="PNGY01000001">
    <property type="protein sequence ID" value="PMC54746.1"/>
    <property type="molecule type" value="Genomic_DNA"/>
</dbReference>
<proteinExistence type="predicted"/>
<dbReference type="Pfam" id="PF00270">
    <property type="entry name" value="DEAD"/>
    <property type="match status" value="1"/>
</dbReference>
<evidence type="ECO:0000256" key="1">
    <source>
        <dbReference type="ARBA" id="ARBA00022741"/>
    </source>
</evidence>
<dbReference type="Gene3D" id="3.40.50.300">
    <property type="entry name" value="P-loop containing nucleotide triphosphate hydrolases"/>
    <property type="match status" value="2"/>
</dbReference>
<dbReference type="GO" id="GO:0004386">
    <property type="term" value="F:helicase activity"/>
    <property type="evidence" value="ECO:0007669"/>
    <property type="project" value="UniProtKB-KW"/>
</dbReference>
<dbReference type="InterPro" id="IPR027417">
    <property type="entry name" value="P-loop_NTPase"/>
</dbReference>
<evidence type="ECO:0000256" key="3">
    <source>
        <dbReference type="ARBA" id="ARBA00022806"/>
    </source>
</evidence>
<keyword evidence="1" id="KW-0547">Nucleotide-binding</keyword>
<dbReference type="Pfam" id="PF00271">
    <property type="entry name" value="Helicase_C"/>
    <property type="match status" value="1"/>
</dbReference>
<dbReference type="InterPro" id="IPR011545">
    <property type="entry name" value="DEAD/DEAH_box_helicase_dom"/>
</dbReference>
<dbReference type="Pfam" id="PF08148">
    <property type="entry name" value="DSHCT"/>
    <property type="match status" value="1"/>
</dbReference>